<comment type="cofactor">
    <cofactor evidence="4">
        <name>Zn(2+)</name>
        <dbReference type="ChEBI" id="CHEBI:29105"/>
    </cofactor>
</comment>
<keyword evidence="7" id="KW-1185">Reference proteome</keyword>
<feature type="chain" id="PRO_5040532759" description="Carbonic anhydrase" evidence="4">
    <location>
        <begin position="19"/>
        <end position="276"/>
    </location>
</feature>
<dbReference type="PANTHER" id="PTHR18952">
    <property type="entry name" value="CARBONIC ANHYDRASE"/>
    <property type="match status" value="1"/>
</dbReference>
<dbReference type="InterPro" id="IPR023561">
    <property type="entry name" value="Carbonic_anhydrase_a-class"/>
</dbReference>
<keyword evidence="2 4" id="KW-0479">Metal-binding</keyword>
<dbReference type="OrthoDB" id="429145at2759"/>
<comment type="function">
    <text evidence="4">Reversible hydration of carbon dioxide.</text>
</comment>
<feature type="signal peptide" evidence="4">
    <location>
        <begin position="1"/>
        <end position="18"/>
    </location>
</feature>
<gene>
    <name evidence="6" type="ORF">APHIGO_LOCUS1625</name>
</gene>
<keyword evidence="4" id="KW-0732">Signal</keyword>
<reference evidence="6" key="1">
    <citation type="submission" date="2022-02" db="EMBL/GenBank/DDBJ databases">
        <authorList>
            <person name="King R."/>
        </authorList>
    </citation>
    <scope>NUCLEOTIDE SEQUENCE</scope>
</reference>
<dbReference type="EMBL" id="OU899034">
    <property type="protein sequence ID" value="CAH1711514.1"/>
    <property type="molecule type" value="Genomic_DNA"/>
</dbReference>
<evidence type="ECO:0000313" key="7">
    <source>
        <dbReference type="Proteomes" id="UP001154329"/>
    </source>
</evidence>
<dbReference type="Gene3D" id="3.10.200.10">
    <property type="entry name" value="Alpha carbonic anhydrase"/>
    <property type="match status" value="1"/>
</dbReference>
<evidence type="ECO:0000256" key="3">
    <source>
        <dbReference type="ARBA" id="ARBA00022833"/>
    </source>
</evidence>
<dbReference type="PANTHER" id="PTHR18952:SF124">
    <property type="entry name" value="CARBONIC ANHYDRASE 7"/>
    <property type="match status" value="1"/>
</dbReference>
<accession>A0A9P0IN71</accession>
<dbReference type="GO" id="GO:0004089">
    <property type="term" value="F:carbonate dehydratase activity"/>
    <property type="evidence" value="ECO:0007669"/>
    <property type="project" value="UniProtKB-UniRule"/>
</dbReference>
<evidence type="ECO:0000256" key="1">
    <source>
        <dbReference type="ARBA" id="ARBA00010718"/>
    </source>
</evidence>
<feature type="domain" description="Alpha-carbonic anhydrase" evidence="5">
    <location>
        <begin position="16"/>
        <end position="276"/>
    </location>
</feature>
<dbReference type="PROSITE" id="PS51144">
    <property type="entry name" value="ALPHA_CA_2"/>
    <property type="match status" value="1"/>
</dbReference>
<dbReference type="SMART" id="SM01057">
    <property type="entry name" value="Carb_anhydrase"/>
    <property type="match status" value="1"/>
</dbReference>
<keyword evidence="3 4" id="KW-0862">Zinc</keyword>
<dbReference type="GO" id="GO:0005737">
    <property type="term" value="C:cytoplasm"/>
    <property type="evidence" value="ECO:0007669"/>
    <property type="project" value="TreeGrafter"/>
</dbReference>
<dbReference type="SUPFAM" id="SSF51069">
    <property type="entry name" value="Carbonic anhydrase"/>
    <property type="match status" value="1"/>
</dbReference>
<evidence type="ECO:0000256" key="2">
    <source>
        <dbReference type="ARBA" id="ARBA00022723"/>
    </source>
</evidence>
<reference evidence="6" key="2">
    <citation type="submission" date="2022-10" db="EMBL/GenBank/DDBJ databases">
        <authorList>
            <consortium name="ENA_rothamsted_submissions"/>
            <consortium name="culmorum"/>
            <person name="King R."/>
        </authorList>
    </citation>
    <scope>NUCLEOTIDE SEQUENCE</scope>
</reference>
<comment type="similarity">
    <text evidence="1 4">Belongs to the alpha-carbonic anhydrase family.</text>
</comment>
<dbReference type="Proteomes" id="UP001154329">
    <property type="component" value="Chromosome 1"/>
</dbReference>
<evidence type="ECO:0000256" key="4">
    <source>
        <dbReference type="RuleBase" id="RU367011"/>
    </source>
</evidence>
<dbReference type="InterPro" id="IPR018338">
    <property type="entry name" value="Carbonic_anhydrase_a-class_CS"/>
</dbReference>
<name>A0A9P0IN71_APHGO</name>
<dbReference type="PROSITE" id="PS00162">
    <property type="entry name" value="ALPHA_CA_1"/>
    <property type="match status" value="1"/>
</dbReference>
<dbReference type="InterPro" id="IPR036398">
    <property type="entry name" value="CA_dom_sf"/>
</dbReference>
<protein>
    <recommendedName>
        <fullName evidence="4">Carbonic anhydrase</fullName>
        <ecNumber evidence="4">4.2.1.1</ecNumber>
    </recommendedName>
</protein>
<evidence type="ECO:0000313" key="6">
    <source>
        <dbReference type="EMBL" id="CAH1711514.1"/>
    </source>
</evidence>
<organism evidence="6 7">
    <name type="scientific">Aphis gossypii</name>
    <name type="common">Cotton aphid</name>
    <dbReference type="NCBI Taxonomy" id="80765"/>
    <lineage>
        <taxon>Eukaryota</taxon>
        <taxon>Metazoa</taxon>
        <taxon>Ecdysozoa</taxon>
        <taxon>Arthropoda</taxon>
        <taxon>Hexapoda</taxon>
        <taxon>Insecta</taxon>
        <taxon>Pterygota</taxon>
        <taxon>Neoptera</taxon>
        <taxon>Paraneoptera</taxon>
        <taxon>Hemiptera</taxon>
        <taxon>Sternorrhyncha</taxon>
        <taxon>Aphidomorpha</taxon>
        <taxon>Aphidoidea</taxon>
        <taxon>Aphididae</taxon>
        <taxon>Aphidini</taxon>
        <taxon>Aphis</taxon>
        <taxon>Aphis</taxon>
    </lineage>
</organism>
<proteinExistence type="inferred from homology"/>
<dbReference type="InterPro" id="IPR001148">
    <property type="entry name" value="CA_dom"/>
</dbReference>
<dbReference type="Pfam" id="PF00194">
    <property type="entry name" value="Carb_anhydrase"/>
    <property type="match status" value="1"/>
</dbReference>
<dbReference type="GO" id="GO:0008270">
    <property type="term" value="F:zinc ion binding"/>
    <property type="evidence" value="ECO:0007669"/>
    <property type="project" value="UniProtKB-UniRule"/>
</dbReference>
<keyword evidence="4" id="KW-0456">Lyase</keyword>
<dbReference type="AlphaFoldDB" id="A0A9P0IN71"/>
<evidence type="ECO:0000259" key="5">
    <source>
        <dbReference type="PROSITE" id="PS51144"/>
    </source>
</evidence>
<dbReference type="CDD" id="cd00326">
    <property type="entry name" value="alpha_CA"/>
    <property type="match status" value="1"/>
</dbReference>
<comment type="catalytic activity">
    <reaction evidence="4">
        <text>hydrogencarbonate + H(+) = CO2 + H2O</text>
        <dbReference type="Rhea" id="RHEA:10748"/>
        <dbReference type="ChEBI" id="CHEBI:15377"/>
        <dbReference type="ChEBI" id="CHEBI:15378"/>
        <dbReference type="ChEBI" id="CHEBI:16526"/>
        <dbReference type="ChEBI" id="CHEBI:17544"/>
        <dbReference type="EC" id="4.2.1.1"/>
    </reaction>
</comment>
<sequence length="276" mass="32098">MIWTSALWFMFAVLASSASVSELDSDDWPYVIKNYEGIKLQSPVDINTEYAKRRFLPFLRYFGYWAFNRATVEISNNGHTVNVKLTDNSNDVPFIVGGPLFDCKYEFASMHFHWGKNDKGSEHKVNGHKYALELHMVHFKKEYGSFENALSYSDGVCVVGFFGEVSSKDNPDMDNFIADLKYIHQPNTTIIRSFKEEFSFIKKTALKQHYFTYHGSLTTKPFTECVIWIIFTKPIKISRRQLMAFRELHSSHNGVLINENDRDLQPFNNRTILYGY</sequence>
<dbReference type="EC" id="4.2.1.1" evidence="4"/>